<dbReference type="SUPFAM" id="SSF55729">
    <property type="entry name" value="Acyl-CoA N-acyltransferases (Nat)"/>
    <property type="match status" value="1"/>
</dbReference>
<evidence type="ECO:0000313" key="3">
    <source>
        <dbReference type="EMBL" id="KPJ17015.1"/>
    </source>
</evidence>
<dbReference type="AlphaFoldDB" id="A0A194RI61"/>
<dbReference type="InParanoid" id="A0A194RI61"/>
<dbReference type="InterPro" id="IPR016181">
    <property type="entry name" value="Acyl_CoA_acyltransferase"/>
</dbReference>
<dbReference type="Pfam" id="PF00583">
    <property type="entry name" value="Acetyltransf_1"/>
    <property type="match status" value="1"/>
</dbReference>
<dbReference type="Proteomes" id="UP000053240">
    <property type="component" value="Unassembled WGS sequence"/>
</dbReference>
<organism evidence="3 4">
    <name type="scientific">Papilio machaon</name>
    <name type="common">Old World swallowtail butterfly</name>
    <dbReference type="NCBI Taxonomy" id="76193"/>
    <lineage>
        <taxon>Eukaryota</taxon>
        <taxon>Metazoa</taxon>
        <taxon>Ecdysozoa</taxon>
        <taxon>Arthropoda</taxon>
        <taxon>Hexapoda</taxon>
        <taxon>Insecta</taxon>
        <taxon>Pterygota</taxon>
        <taxon>Neoptera</taxon>
        <taxon>Endopterygota</taxon>
        <taxon>Lepidoptera</taxon>
        <taxon>Glossata</taxon>
        <taxon>Ditrysia</taxon>
        <taxon>Papilionoidea</taxon>
        <taxon>Papilionidae</taxon>
        <taxon>Papilioninae</taxon>
        <taxon>Papilio</taxon>
    </lineage>
</organism>
<feature type="compositionally biased region" description="Basic and acidic residues" evidence="1">
    <location>
        <begin position="155"/>
        <end position="169"/>
    </location>
</feature>
<dbReference type="EMBL" id="KQ460205">
    <property type="protein sequence ID" value="KPJ17015.1"/>
    <property type="molecule type" value="Genomic_DNA"/>
</dbReference>
<reference evidence="3 4" key="1">
    <citation type="journal article" date="2015" name="Nat. Commun.">
        <title>Outbred genome sequencing and CRISPR/Cas9 gene editing in butterflies.</title>
        <authorList>
            <person name="Li X."/>
            <person name="Fan D."/>
            <person name="Zhang W."/>
            <person name="Liu G."/>
            <person name="Zhang L."/>
            <person name="Zhao L."/>
            <person name="Fang X."/>
            <person name="Chen L."/>
            <person name="Dong Y."/>
            <person name="Chen Y."/>
            <person name="Ding Y."/>
            <person name="Zhao R."/>
            <person name="Feng M."/>
            <person name="Zhu Y."/>
            <person name="Feng Y."/>
            <person name="Jiang X."/>
            <person name="Zhu D."/>
            <person name="Xiang H."/>
            <person name="Feng X."/>
            <person name="Li S."/>
            <person name="Wang J."/>
            <person name="Zhang G."/>
            <person name="Kronforst M.R."/>
            <person name="Wang W."/>
        </authorList>
    </citation>
    <scope>NUCLEOTIDE SEQUENCE [LARGE SCALE GENOMIC DNA]</scope>
    <source>
        <strain evidence="3">Ya'a_city_454_Pm</strain>
        <tissue evidence="3">Whole body</tissue>
    </source>
</reference>
<dbReference type="Gene3D" id="3.40.630.30">
    <property type="match status" value="1"/>
</dbReference>
<protein>
    <submittedName>
        <fullName evidence="3">N-acetyltransferase 6</fullName>
    </submittedName>
</protein>
<evidence type="ECO:0000313" key="4">
    <source>
        <dbReference type="Proteomes" id="UP000053240"/>
    </source>
</evidence>
<keyword evidence="3" id="KW-0808">Transferase</keyword>
<accession>A0A194RI61</accession>
<dbReference type="PROSITE" id="PS51186">
    <property type="entry name" value="GNAT"/>
    <property type="match status" value="1"/>
</dbReference>
<dbReference type="InterPro" id="IPR000182">
    <property type="entry name" value="GNAT_dom"/>
</dbReference>
<dbReference type="GO" id="GO:0005737">
    <property type="term" value="C:cytoplasm"/>
    <property type="evidence" value="ECO:0007669"/>
    <property type="project" value="TreeGrafter"/>
</dbReference>
<feature type="compositionally biased region" description="Pro residues" evidence="1">
    <location>
        <begin position="170"/>
        <end position="180"/>
    </location>
</feature>
<feature type="region of interest" description="Disordered" evidence="1">
    <location>
        <begin position="155"/>
        <end position="185"/>
    </location>
</feature>
<dbReference type="InterPro" id="IPR039840">
    <property type="entry name" value="NAA80"/>
</dbReference>
<dbReference type="FunCoup" id="A0A194RI61">
    <property type="interactions" value="243"/>
</dbReference>
<feature type="domain" description="N-acetyltransferase" evidence="2">
    <location>
        <begin position="1"/>
        <end position="155"/>
    </location>
</feature>
<dbReference type="PANTHER" id="PTHR13538:SF4">
    <property type="entry name" value="N-ALPHA-ACETYLTRANSFERASE 80"/>
    <property type="match status" value="1"/>
</dbReference>
<evidence type="ECO:0000256" key="1">
    <source>
        <dbReference type="SAM" id="MobiDB-lite"/>
    </source>
</evidence>
<name>A0A194RI61_PAPMA</name>
<gene>
    <name evidence="3" type="ORF">RR48_13871</name>
</gene>
<dbReference type="CDD" id="cd04301">
    <property type="entry name" value="NAT_SF"/>
    <property type="match status" value="1"/>
</dbReference>
<sequence>MDFDDLRVVALHKHPEYLTPCCEMINDEWPRSVTARMNSLQASCDSLPTSLILINKNETLLGHCKLSRIPNLPKSCFVESVVITKSMRGKKLGTFLMNKVEEYCNNILKLNMIHLSTHGQQDFYSKLGYVVCHPISIYGNFKQNEASTNLKNKKETFASKEKAANEKIKPPPPPPPPPAPITDKPDKIFMFKKLF</sequence>
<dbReference type="PANTHER" id="PTHR13538">
    <property type="entry name" value="N-ACETYLTRANSFERASE 6"/>
    <property type="match status" value="1"/>
</dbReference>
<proteinExistence type="predicted"/>
<dbReference type="STRING" id="76193.A0A194RI61"/>
<evidence type="ECO:0000259" key="2">
    <source>
        <dbReference type="PROSITE" id="PS51186"/>
    </source>
</evidence>
<dbReference type="GO" id="GO:1905502">
    <property type="term" value="F:acetyl-CoA binding"/>
    <property type="evidence" value="ECO:0007669"/>
    <property type="project" value="TreeGrafter"/>
</dbReference>
<dbReference type="GO" id="GO:0008080">
    <property type="term" value="F:N-acetyltransferase activity"/>
    <property type="evidence" value="ECO:0007669"/>
    <property type="project" value="InterPro"/>
</dbReference>
<keyword evidence="4" id="KW-1185">Reference proteome</keyword>